<evidence type="ECO:0000313" key="1">
    <source>
        <dbReference type="EMBL" id="CAK9889176.1"/>
    </source>
</evidence>
<gene>
    <name evidence="2" type="ORF">PS652_01529</name>
    <name evidence="1" type="ORF">PS652_02005</name>
</gene>
<reference evidence="1 3" key="2">
    <citation type="submission" date="2024-03" db="EMBL/GenBank/DDBJ databases">
        <authorList>
            <person name="Alaster D. Moffat"/>
            <person name="Govind Chandra"/>
            <person name="Andrew W. Truman"/>
        </authorList>
    </citation>
    <scope>NUCLEOTIDE SEQUENCE [LARGE SCALE GENOMIC DNA]</scope>
    <source>
        <strain evidence="1">PS652</strain>
    </source>
</reference>
<name>A0A5E6RCW6_PSEFL</name>
<dbReference type="EMBL" id="OZ024668">
    <property type="protein sequence ID" value="CAK9889176.1"/>
    <property type="molecule type" value="Genomic_DNA"/>
</dbReference>
<dbReference type="AlphaFoldDB" id="A0A5E6RCW6"/>
<evidence type="ECO:0000313" key="3">
    <source>
        <dbReference type="Proteomes" id="UP000326595"/>
    </source>
</evidence>
<organism evidence="2">
    <name type="scientific">Pseudomonas fluorescens</name>
    <dbReference type="NCBI Taxonomy" id="294"/>
    <lineage>
        <taxon>Bacteria</taxon>
        <taxon>Pseudomonadati</taxon>
        <taxon>Pseudomonadota</taxon>
        <taxon>Gammaproteobacteria</taxon>
        <taxon>Pseudomonadales</taxon>
        <taxon>Pseudomonadaceae</taxon>
        <taxon>Pseudomonas</taxon>
    </lineage>
</organism>
<sequence>MQSAMQERVSGLADLRARTTLSTAEFFAKIGRPAPVQSIRYQVVTKAKAYHIVELATGKTKGFCFSYRAAVNFAQALEAAATRKLVGRQ</sequence>
<accession>A0A5E6RCW6</accession>
<dbReference type="EMBL" id="CABVHG010000007">
    <property type="protein sequence ID" value="VVM66046.1"/>
    <property type="molecule type" value="Genomic_DNA"/>
</dbReference>
<evidence type="ECO:0000313" key="2">
    <source>
        <dbReference type="EMBL" id="VVM66046.1"/>
    </source>
</evidence>
<dbReference type="Proteomes" id="UP000326595">
    <property type="component" value="Chromosome"/>
</dbReference>
<dbReference type="RefSeq" id="WP_150776802.1">
    <property type="nucleotide sequence ID" value="NZ_OZ024668.1"/>
</dbReference>
<reference evidence="2" key="1">
    <citation type="submission" date="2019-09" db="EMBL/GenBank/DDBJ databases">
        <authorList>
            <person name="Chandra G."/>
            <person name="Truman W A."/>
        </authorList>
    </citation>
    <scope>NUCLEOTIDE SEQUENCE [LARGE SCALE GENOMIC DNA]</scope>
    <source>
        <strain evidence="2">PS652</strain>
    </source>
</reference>
<protein>
    <submittedName>
        <fullName evidence="2">Uncharacterized protein</fullName>
    </submittedName>
</protein>
<proteinExistence type="predicted"/>